<dbReference type="InterPro" id="IPR058031">
    <property type="entry name" value="AAA_lid_NorR"/>
</dbReference>
<dbReference type="InterPro" id="IPR027417">
    <property type="entry name" value="P-loop_NTPase"/>
</dbReference>
<dbReference type="GO" id="GO:0005524">
    <property type="term" value="F:ATP binding"/>
    <property type="evidence" value="ECO:0007669"/>
    <property type="project" value="UniProtKB-KW"/>
</dbReference>
<dbReference type="GO" id="GO:0006355">
    <property type="term" value="P:regulation of DNA-templated transcription"/>
    <property type="evidence" value="ECO:0007669"/>
    <property type="project" value="InterPro"/>
</dbReference>
<name>A0A0D7ELA4_RHOPL</name>
<keyword evidence="3" id="KW-0902">Two-component regulatory system</keyword>
<dbReference type="SUPFAM" id="SSF46689">
    <property type="entry name" value="Homeodomain-like"/>
    <property type="match status" value="1"/>
</dbReference>
<evidence type="ECO:0000256" key="2">
    <source>
        <dbReference type="ARBA" id="ARBA00022840"/>
    </source>
</evidence>
<dbReference type="InterPro" id="IPR002078">
    <property type="entry name" value="Sigma_54_int"/>
</dbReference>
<dbReference type="FunFam" id="3.40.50.300:FF:000006">
    <property type="entry name" value="DNA-binding transcriptional regulator NtrC"/>
    <property type="match status" value="1"/>
</dbReference>
<dbReference type="Pfam" id="PF02954">
    <property type="entry name" value="HTH_8"/>
    <property type="match status" value="1"/>
</dbReference>
<dbReference type="InterPro" id="IPR002197">
    <property type="entry name" value="HTH_Fis"/>
</dbReference>
<dbReference type="EMBL" id="JXXE01000368">
    <property type="protein sequence ID" value="KIZ40222.1"/>
    <property type="molecule type" value="Genomic_DNA"/>
</dbReference>
<evidence type="ECO:0000256" key="3">
    <source>
        <dbReference type="ARBA" id="ARBA00023012"/>
    </source>
</evidence>
<dbReference type="Pfam" id="PF25601">
    <property type="entry name" value="AAA_lid_14"/>
    <property type="match status" value="1"/>
</dbReference>
<dbReference type="Gene3D" id="1.10.8.60">
    <property type="match status" value="1"/>
</dbReference>
<dbReference type="InterPro" id="IPR009057">
    <property type="entry name" value="Homeodomain-like_sf"/>
</dbReference>
<keyword evidence="5" id="KW-0238">DNA-binding</keyword>
<dbReference type="Proteomes" id="UP000032515">
    <property type="component" value="Unassembled WGS sequence"/>
</dbReference>
<dbReference type="InterPro" id="IPR025943">
    <property type="entry name" value="Sigma_54_int_dom_ATP-bd_2"/>
</dbReference>
<protein>
    <submittedName>
        <fullName evidence="9">Fis family transcriptional regulator</fullName>
    </submittedName>
</protein>
<dbReference type="Gene3D" id="3.40.50.300">
    <property type="entry name" value="P-loop containing nucleotide triphosphate hydrolases"/>
    <property type="match status" value="1"/>
</dbReference>
<dbReference type="Gene3D" id="1.10.10.60">
    <property type="entry name" value="Homeodomain-like"/>
    <property type="match status" value="1"/>
</dbReference>
<evidence type="ECO:0000256" key="5">
    <source>
        <dbReference type="ARBA" id="ARBA00023125"/>
    </source>
</evidence>
<dbReference type="PROSITE" id="PS50045">
    <property type="entry name" value="SIGMA54_INTERACT_4"/>
    <property type="match status" value="1"/>
</dbReference>
<dbReference type="PANTHER" id="PTHR32071">
    <property type="entry name" value="TRANSCRIPTIONAL REGULATORY PROTEIN"/>
    <property type="match status" value="1"/>
</dbReference>
<dbReference type="SMART" id="SM00382">
    <property type="entry name" value="AAA"/>
    <property type="match status" value="1"/>
</dbReference>
<gene>
    <name evidence="9" type="ORF">OO17_18210</name>
</gene>
<keyword evidence="7" id="KW-0804">Transcription</keyword>
<evidence type="ECO:0000256" key="6">
    <source>
        <dbReference type="ARBA" id="ARBA00023159"/>
    </source>
</evidence>
<dbReference type="PROSITE" id="PS00676">
    <property type="entry name" value="SIGMA54_INTERACT_2"/>
    <property type="match status" value="1"/>
</dbReference>
<feature type="domain" description="Sigma-54 factor interaction" evidence="8">
    <location>
        <begin position="162"/>
        <end position="392"/>
    </location>
</feature>
<dbReference type="PANTHER" id="PTHR32071:SF99">
    <property type="entry name" value="TRANSCRIPTIONAL REGULATORY PROTEIN"/>
    <property type="match status" value="1"/>
</dbReference>
<dbReference type="PRINTS" id="PR01590">
    <property type="entry name" value="HTHFIS"/>
</dbReference>
<sequence>MRGGRDAQFAAARDLLGMIDEMIDGALLIDEDARIVWLNEKHVWFSPKQMTVLGLGADTCAKAIGKPVESLIPHSRMREVVETGRSIPLDIIKYGEHTLLVSRLPLRNESGAIIGAISFSLKNSITLLRPITDRFNKLNSRLANMEKKLAAARTSKYTVESLVGFSPVMLQLKQLIRKGGRINSSALLLGETGTGKELAAHAIHAASDRANGPFVGLNVAAIPENLLEAECFGVAPGAYTGASQHPRPGKFQLANGGTLFLDEIGDMPVSLQVKLLRVLQEREVEPLGSNQVVKVDVRIIAATSRALPEMIKEGKFRSDLFYRLNVLPIHLPPLRHRKEDLEILASLFSERTSATFDQPMRTIAPSALEVLHAYNWPGNVRELANVIEQVYARTDGEQITAEDFAEILPQTALHVALPSQKRPLAEAVDEYERSLILAALTEAKGNKLEAARKLGLARTNLYAKMSRHNISLETHYGLPADG</sequence>
<dbReference type="GO" id="GO:0043565">
    <property type="term" value="F:sequence-specific DNA binding"/>
    <property type="evidence" value="ECO:0007669"/>
    <property type="project" value="InterPro"/>
</dbReference>
<dbReference type="SUPFAM" id="SSF52540">
    <property type="entry name" value="P-loop containing nucleoside triphosphate hydrolases"/>
    <property type="match status" value="1"/>
</dbReference>
<evidence type="ECO:0000256" key="1">
    <source>
        <dbReference type="ARBA" id="ARBA00022741"/>
    </source>
</evidence>
<dbReference type="Gene3D" id="3.30.450.20">
    <property type="entry name" value="PAS domain"/>
    <property type="match status" value="1"/>
</dbReference>
<evidence type="ECO:0000313" key="10">
    <source>
        <dbReference type="Proteomes" id="UP000032515"/>
    </source>
</evidence>
<dbReference type="AlphaFoldDB" id="A0A0D7ELA4"/>
<evidence type="ECO:0000256" key="4">
    <source>
        <dbReference type="ARBA" id="ARBA00023015"/>
    </source>
</evidence>
<dbReference type="InterPro" id="IPR025944">
    <property type="entry name" value="Sigma_54_int_dom_CS"/>
</dbReference>
<keyword evidence="1" id="KW-0547">Nucleotide-binding</keyword>
<dbReference type="PROSITE" id="PS00688">
    <property type="entry name" value="SIGMA54_INTERACT_3"/>
    <property type="match status" value="1"/>
</dbReference>
<dbReference type="PATRIC" id="fig|1076.23.peg.4056"/>
<accession>A0A0D7ELA4</accession>
<dbReference type="InterPro" id="IPR003593">
    <property type="entry name" value="AAA+_ATPase"/>
</dbReference>
<reference evidence="9 10" key="1">
    <citation type="submission" date="2014-11" db="EMBL/GenBank/DDBJ databases">
        <title>Genomics and ecophysiology of heterotrophic nitrogen fixing bacteria isolated from estuarine surface water.</title>
        <authorList>
            <person name="Bentzon-Tilia M."/>
            <person name="Severin I."/>
            <person name="Hansen L.H."/>
            <person name="Riemann L."/>
        </authorList>
    </citation>
    <scope>NUCLEOTIDE SEQUENCE [LARGE SCALE GENOMIC DNA]</scope>
    <source>
        <strain evidence="9 10">BAL398</strain>
    </source>
</reference>
<evidence type="ECO:0000313" key="9">
    <source>
        <dbReference type="EMBL" id="KIZ40222.1"/>
    </source>
</evidence>
<evidence type="ECO:0000256" key="7">
    <source>
        <dbReference type="ARBA" id="ARBA00023163"/>
    </source>
</evidence>
<keyword evidence="6" id="KW-0010">Activator</keyword>
<dbReference type="Pfam" id="PF00158">
    <property type="entry name" value="Sigma54_activat"/>
    <property type="match status" value="1"/>
</dbReference>
<keyword evidence="2" id="KW-0067">ATP-binding</keyword>
<proteinExistence type="predicted"/>
<evidence type="ECO:0000259" key="8">
    <source>
        <dbReference type="PROSITE" id="PS50045"/>
    </source>
</evidence>
<dbReference type="CDD" id="cd00009">
    <property type="entry name" value="AAA"/>
    <property type="match status" value="1"/>
</dbReference>
<dbReference type="GO" id="GO:0000160">
    <property type="term" value="P:phosphorelay signal transduction system"/>
    <property type="evidence" value="ECO:0007669"/>
    <property type="project" value="UniProtKB-KW"/>
</dbReference>
<keyword evidence="4" id="KW-0805">Transcription regulation</keyword>
<organism evidence="9 10">
    <name type="scientific">Rhodopseudomonas palustris</name>
    <dbReference type="NCBI Taxonomy" id="1076"/>
    <lineage>
        <taxon>Bacteria</taxon>
        <taxon>Pseudomonadati</taxon>
        <taxon>Pseudomonadota</taxon>
        <taxon>Alphaproteobacteria</taxon>
        <taxon>Hyphomicrobiales</taxon>
        <taxon>Nitrobacteraceae</taxon>
        <taxon>Rhodopseudomonas</taxon>
    </lineage>
</organism>
<comment type="caution">
    <text evidence="9">The sequence shown here is derived from an EMBL/GenBank/DDBJ whole genome shotgun (WGS) entry which is preliminary data.</text>
</comment>